<feature type="binding site" evidence="10">
    <location>
        <position position="228"/>
    </location>
    <ligand>
        <name>Zn(2+)</name>
        <dbReference type="ChEBI" id="CHEBI:29105"/>
    </ligand>
</feature>
<evidence type="ECO:0000256" key="9">
    <source>
        <dbReference type="ARBA" id="ARBA00023146"/>
    </source>
</evidence>
<keyword evidence="6 10" id="KW-0862">Zinc</keyword>
<feature type="binding site" evidence="10">
    <location>
        <position position="257"/>
    </location>
    <ligand>
        <name>Zn(2+)</name>
        <dbReference type="ChEBI" id="CHEBI:29105"/>
    </ligand>
</feature>
<dbReference type="OrthoDB" id="9815130at2"/>
<dbReference type="GO" id="GO:0006423">
    <property type="term" value="P:cysteinyl-tRNA aminoacylation"/>
    <property type="evidence" value="ECO:0007669"/>
    <property type="project" value="UniProtKB-UniRule"/>
</dbReference>
<name>A0A1I6DGQ8_9RHOB</name>
<dbReference type="SUPFAM" id="SSF52374">
    <property type="entry name" value="Nucleotidylyl transferase"/>
    <property type="match status" value="1"/>
</dbReference>
<dbReference type="RefSeq" id="WP_092078097.1">
    <property type="nucleotide sequence ID" value="NZ_FOYI01000003.1"/>
</dbReference>
<dbReference type="InterPro" id="IPR024909">
    <property type="entry name" value="Cys-tRNA/MSH_ligase"/>
</dbReference>
<keyword evidence="9 10" id="KW-0030">Aminoacyl-tRNA synthetase</keyword>
<evidence type="ECO:0000256" key="4">
    <source>
        <dbReference type="ARBA" id="ARBA00022723"/>
    </source>
</evidence>
<feature type="short sequence motif" description="'KMSKS' region" evidence="10">
    <location>
        <begin position="286"/>
        <end position="290"/>
    </location>
</feature>
<keyword evidence="5 10" id="KW-0547">Nucleotide-binding</keyword>
<dbReference type="Proteomes" id="UP000199302">
    <property type="component" value="Unassembled WGS sequence"/>
</dbReference>
<evidence type="ECO:0000256" key="7">
    <source>
        <dbReference type="ARBA" id="ARBA00022840"/>
    </source>
</evidence>
<keyword evidence="8 10" id="KW-0648">Protein biosynthesis</keyword>
<evidence type="ECO:0000313" key="13">
    <source>
        <dbReference type="Proteomes" id="UP000199302"/>
    </source>
</evidence>
<comment type="subcellular location">
    <subcellularLocation>
        <location evidence="10">Cytoplasm</location>
    </subcellularLocation>
</comment>
<evidence type="ECO:0000259" key="11">
    <source>
        <dbReference type="Pfam" id="PF01406"/>
    </source>
</evidence>
<dbReference type="STRING" id="871652.SAMN04515673_103206"/>
<dbReference type="GO" id="GO:0008270">
    <property type="term" value="F:zinc ion binding"/>
    <property type="evidence" value="ECO:0007669"/>
    <property type="project" value="UniProtKB-UniRule"/>
</dbReference>
<comment type="catalytic activity">
    <reaction evidence="10">
        <text>tRNA(Cys) + L-cysteine + ATP = L-cysteinyl-tRNA(Cys) + AMP + diphosphate</text>
        <dbReference type="Rhea" id="RHEA:17773"/>
        <dbReference type="Rhea" id="RHEA-COMP:9661"/>
        <dbReference type="Rhea" id="RHEA-COMP:9679"/>
        <dbReference type="ChEBI" id="CHEBI:30616"/>
        <dbReference type="ChEBI" id="CHEBI:33019"/>
        <dbReference type="ChEBI" id="CHEBI:35235"/>
        <dbReference type="ChEBI" id="CHEBI:78442"/>
        <dbReference type="ChEBI" id="CHEBI:78517"/>
        <dbReference type="ChEBI" id="CHEBI:456215"/>
        <dbReference type="EC" id="6.1.1.16"/>
    </reaction>
</comment>
<evidence type="ECO:0000256" key="5">
    <source>
        <dbReference type="ARBA" id="ARBA00022741"/>
    </source>
</evidence>
<comment type="cofactor">
    <cofactor evidence="10">
        <name>Zn(2+)</name>
        <dbReference type="ChEBI" id="CHEBI:29105"/>
    </cofactor>
    <text evidence="10">Binds 1 zinc ion per subunit.</text>
</comment>
<feature type="binding site" evidence="10">
    <location>
        <position position="289"/>
    </location>
    <ligand>
        <name>ATP</name>
        <dbReference type="ChEBI" id="CHEBI:30616"/>
    </ligand>
</feature>
<dbReference type="InterPro" id="IPR014729">
    <property type="entry name" value="Rossmann-like_a/b/a_fold"/>
</dbReference>
<organism evidence="12 13">
    <name type="scientific">Poseidonocella sedimentorum</name>
    <dbReference type="NCBI Taxonomy" id="871652"/>
    <lineage>
        <taxon>Bacteria</taxon>
        <taxon>Pseudomonadati</taxon>
        <taxon>Pseudomonadota</taxon>
        <taxon>Alphaproteobacteria</taxon>
        <taxon>Rhodobacterales</taxon>
        <taxon>Roseobacteraceae</taxon>
        <taxon>Poseidonocella</taxon>
    </lineage>
</organism>
<feature type="binding site" evidence="10">
    <location>
        <position position="253"/>
    </location>
    <ligand>
        <name>Zn(2+)</name>
        <dbReference type="ChEBI" id="CHEBI:29105"/>
    </ligand>
</feature>
<evidence type="ECO:0000256" key="6">
    <source>
        <dbReference type="ARBA" id="ARBA00022833"/>
    </source>
</evidence>
<protein>
    <recommendedName>
        <fullName evidence="10">Cysteine--tRNA ligase</fullName>
        <ecNumber evidence="10">6.1.1.16</ecNumber>
    </recommendedName>
    <alternativeName>
        <fullName evidence="10">Cysteinyl-tRNA synthetase</fullName>
        <shortName evidence="10">CysRS</shortName>
    </alternativeName>
</protein>
<dbReference type="CDD" id="cd00672">
    <property type="entry name" value="CysRS_core"/>
    <property type="match status" value="1"/>
</dbReference>
<dbReference type="EMBL" id="FOYI01000003">
    <property type="protein sequence ID" value="SFR04606.1"/>
    <property type="molecule type" value="Genomic_DNA"/>
</dbReference>
<keyword evidence="4 10" id="KW-0479">Metal-binding</keyword>
<dbReference type="InterPro" id="IPR009080">
    <property type="entry name" value="tRNAsynth_Ia_anticodon-bd"/>
</dbReference>
<sequence>MTTIKLHNTLTRKKDDFAPIDPMNVRMYVCGPTVYDRAHLGNARPAVVFDVLYRLLRHVYGADHVTYVRNFTDVDDKINARALENVAPDGDVMAEIARLSEQTTQWYLDDMAALGVMEPSIRDDADHEKAMPRATQYIPQMVAMIEGLIERGHAYEAEGHVLFSVESYRDYGRLSGRTVEDMIAGARVEVAPYKRNPMDFVLWKPSDADLPGWDSPWGRGRPGWHIECSAMSFELLGESFDIHGGGNDLMFPHHENEIAQSCCAHPGGGFAKVWLHNEMLQVEGKKMSKSLGNFFTVHDLLEQGVPGEVIRFVFLSTHYRKPMDWTAEKAREAEATLKKWYDLTNGSEPDAQGRWAVLPYLINDLDTHGALNKMRELARDRNRREELRYAMELLGFGFRKDNVPPSYFCSEQKESSGDGYVVHVSWTGSLPSEQQEALFATGHRLFNLRQKAIETGDFADVDTMQKQLRSAGVVFKVYKDKVELEPGSEFSPSKLEALK</sequence>
<dbReference type="InterPro" id="IPR015803">
    <property type="entry name" value="Cys-tRNA-ligase"/>
</dbReference>
<feature type="binding site" evidence="10">
    <location>
        <position position="30"/>
    </location>
    <ligand>
        <name>Zn(2+)</name>
        <dbReference type="ChEBI" id="CHEBI:29105"/>
    </ligand>
</feature>
<evidence type="ECO:0000256" key="3">
    <source>
        <dbReference type="ARBA" id="ARBA00022598"/>
    </source>
</evidence>
<dbReference type="GO" id="GO:0005524">
    <property type="term" value="F:ATP binding"/>
    <property type="evidence" value="ECO:0007669"/>
    <property type="project" value="UniProtKB-UniRule"/>
</dbReference>
<dbReference type="AlphaFoldDB" id="A0A1I6DGQ8"/>
<dbReference type="HAMAP" id="MF_00041">
    <property type="entry name" value="Cys_tRNA_synth"/>
    <property type="match status" value="1"/>
</dbReference>
<evidence type="ECO:0000256" key="1">
    <source>
        <dbReference type="ARBA" id="ARBA00005594"/>
    </source>
</evidence>
<comment type="subunit">
    <text evidence="2 10">Monomer.</text>
</comment>
<dbReference type="PANTHER" id="PTHR10890:SF3">
    <property type="entry name" value="CYSTEINE--TRNA LIGASE, CYTOPLASMIC"/>
    <property type="match status" value="1"/>
</dbReference>
<dbReference type="EC" id="6.1.1.16" evidence="10"/>
<comment type="similarity">
    <text evidence="1 10">Belongs to the class-I aminoacyl-tRNA synthetase family.</text>
</comment>
<gene>
    <name evidence="10" type="primary">cysS</name>
    <name evidence="12" type="ORF">SAMN04515673_103206</name>
</gene>
<dbReference type="GO" id="GO:0005829">
    <property type="term" value="C:cytosol"/>
    <property type="evidence" value="ECO:0007669"/>
    <property type="project" value="TreeGrafter"/>
</dbReference>
<evidence type="ECO:0000256" key="10">
    <source>
        <dbReference type="HAMAP-Rule" id="MF_00041"/>
    </source>
</evidence>
<evidence type="ECO:0000313" key="12">
    <source>
        <dbReference type="EMBL" id="SFR04606.1"/>
    </source>
</evidence>
<dbReference type="InterPro" id="IPR032678">
    <property type="entry name" value="tRNA-synt_1_cat_dom"/>
</dbReference>
<feature type="domain" description="tRNA synthetases class I catalytic" evidence="11">
    <location>
        <begin position="17"/>
        <end position="333"/>
    </location>
</feature>
<evidence type="ECO:0000256" key="2">
    <source>
        <dbReference type="ARBA" id="ARBA00011245"/>
    </source>
</evidence>
<keyword evidence="10" id="KW-0963">Cytoplasm</keyword>
<accession>A0A1I6DGQ8</accession>
<keyword evidence="7 10" id="KW-0067">ATP-binding</keyword>
<dbReference type="NCBIfam" id="TIGR00435">
    <property type="entry name" value="cysS"/>
    <property type="match status" value="1"/>
</dbReference>
<dbReference type="Pfam" id="PF01406">
    <property type="entry name" value="tRNA-synt_1e"/>
    <property type="match status" value="1"/>
</dbReference>
<proteinExistence type="inferred from homology"/>
<feature type="short sequence motif" description="'HIGH' region" evidence="10">
    <location>
        <begin position="32"/>
        <end position="42"/>
    </location>
</feature>
<reference evidence="12 13" key="1">
    <citation type="submission" date="2016-10" db="EMBL/GenBank/DDBJ databases">
        <authorList>
            <person name="de Groot N.N."/>
        </authorList>
    </citation>
    <scope>NUCLEOTIDE SEQUENCE [LARGE SCALE GENOMIC DNA]</scope>
    <source>
        <strain evidence="13">KMM 9023,NRIC 0796,JCM 17311,KCTC 23692</strain>
    </source>
</reference>
<dbReference type="Gene3D" id="3.40.50.620">
    <property type="entry name" value="HUPs"/>
    <property type="match status" value="1"/>
</dbReference>
<keyword evidence="3 10" id="KW-0436">Ligase</keyword>
<dbReference type="GO" id="GO:0004817">
    <property type="term" value="F:cysteine-tRNA ligase activity"/>
    <property type="evidence" value="ECO:0007669"/>
    <property type="project" value="UniProtKB-UniRule"/>
</dbReference>
<dbReference type="PRINTS" id="PR00983">
    <property type="entry name" value="TRNASYNTHCYS"/>
</dbReference>
<keyword evidence="13" id="KW-1185">Reference proteome</keyword>
<dbReference type="PANTHER" id="PTHR10890">
    <property type="entry name" value="CYSTEINYL-TRNA SYNTHETASE"/>
    <property type="match status" value="1"/>
</dbReference>
<evidence type="ECO:0000256" key="8">
    <source>
        <dbReference type="ARBA" id="ARBA00022917"/>
    </source>
</evidence>
<dbReference type="SUPFAM" id="SSF47323">
    <property type="entry name" value="Anticodon-binding domain of a subclass of class I aminoacyl-tRNA synthetases"/>
    <property type="match status" value="1"/>
</dbReference>